<organism evidence="1 2">
    <name type="scientific">Caenorhabditis briggsae</name>
    <dbReference type="NCBI Taxonomy" id="6238"/>
    <lineage>
        <taxon>Eukaryota</taxon>
        <taxon>Metazoa</taxon>
        <taxon>Ecdysozoa</taxon>
        <taxon>Nematoda</taxon>
        <taxon>Chromadorea</taxon>
        <taxon>Rhabditida</taxon>
        <taxon>Rhabditina</taxon>
        <taxon>Rhabditomorpha</taxon>
        <taxon>Rhabditoidea</taxon>
        <taxon>Rhabditidae</taxon>
        <taxon>Peloderinae</taxon>
        <taxon>Caenorhabditis</taxon>
    </lineage>
</organism>
<sequence length="331" mass="37485">MMKEQSLVAKNGNLDTENAAARKSSPRPFASSRCLEAIQKPTRTFSCVECSIQFALICVFILKHSIHSQVADSIMMRHRFLLICLIFPLAFASLEDVELDSAEIEKEVPARFRSIKKFGSHQDASNQEVAAVSNEDNTDDPEIVAPNKPYLMADSSFEQEEECVALPNRTRVRPSFFQCKDDTKFELHGGAITNGNGDDAYPVSFNSRIRIFLDVTSSSNKRYDNLGVEVSIFKRSTGWFGCGWMFLPSFGLLSNYDMCDDNPSCPVSPGRQVIEFEIDPTKLFTNLFRMIHYDLVGTMHKSAYQLVIRLRDNRDPYRELLCATIQTRITL</sequence>
<dbReference type="PANTHER" id="PTHR35573:SF2">
    <property type="entry name" value="MD-2-RELATED LIPID-RECOGNITION DOMAIN-CONTAINING PROTEIN"/>
    <property type="match status" value="1"/>
</dbReference>
<dbReference type="EMBL" id="CP092625">
    <property type="protein sequence ID" value="UMM41303.1"/>
    <property type="molecule type" value="Genomic_DNA"/>
</dbReference>
<accession>A0AAE9F939</accession>
<protein>
    <recommendedName>
        <fullName evidence="3">MD-2-related lipid-recognition domain-containing protein</fullName>
    </recommendedName>
</protein>
<dbReference type="AlphaFoldDB" id="A0AAE9F939"/>
<proteinExistence type="predicted"/>
<dbReference type="Proteomes" id="UP000829354">
    <property type="component" value="Chromosome X"/>
</dbReference>
<evidence type="ECO:0008006" key="3">
    <source>
        <dbReference type="Google" id="ProtNLM"/>
    </source>
</evidence>
<name>A0AAE9F939_CAEBR</name>
<keyword evidence="2" id="KW-1185">Reference proteome</keyword>
<evidence type="ECO:0000313" key="1">
    <source>
        <dbReference type="EMBL" id="UMM41303.1"/>
    </source>
</evidence>
<evidence type="ECO:0000313" key="2">
    <source>
        <dbReference type="Proteomes" id="UP000829354"/>
    </source>
</evidence>
<reference evidence="1 2" key="1">
    <citation type="submission" date="2022-04" db="EMBL/GenBank/DDBJ databases">
        <title>Chromosome-level reference genomes for two strains of Caenorhabditis briggsae: an improved platform for comparative genomics.</title>
        <authorList>
            <person name="Stevens L."/>
            <person name="Andersen E."/>
        </authorList>
    </citation>
    <scope>NUCLEOTIDE SEQUENCE [LARGE SCALE GENOMIC DNA]</scope>
    <source>
        <strain evidence="1">VX34</strain>
        <tissue evidence="1">Whole-organism</tissue>
    </source>
</reference>
<gene>
    <name evidence="1" type="ORF">L5515_017623</name>
</gene>
<dbReference type="PANTHER" id="PTHR35573">
    <property type="entry name" value="PROTEIN CBG22129"/>
    <property type="match status" value="1"/>
</dbReference>